<dbReference type="PATRIC" id="fig|66876.3.peg.8733"/>
<dbReference type="GO" id="GO:0032259">
    <property type="term" value="P:methylation"/>
    <property type="evidence" value="ECO:0007669"/>
    <property type="project" value="UniProtKB-KW"/>
</dbReference>
<gene>
    <name evidence="7" type="ORF">ADL29_39800</name>
</gene>
<keyword evidence="8" id="KW-1185">Reference proteome</keyword>
<evidence type="ECO:0000256" key="3">
    <source>
        <dbReference type="ARBA" id="ARBA00022691"/>
    </source>
</evidence>
<dbReference type="GO" id="GO:0046983">
    <property type="term" value="F:protein dimerization activity"/>
    <property type="evidence" value="ECO:0007669"/>
    <property type="project" value="InterPro"/>
</dbReference>
<dbReference type="Pfam" id="PF08100">
    <property type="entry name" value="Dimerisation"/>
    <property type="match status" value="1"/>
</dbReference>
<evidence type="ECO:0000259" key="6">
    <source>
        <dbReference type="Pfam" id="PF08100"/>
    </source>
</evidence>
<keyword evidence="3" id="KW-0949">S-adenosyl-L-methionine</keyword>
<dbReference type="PANTHER" id="PTHR43712">
    <property type="entry name" value="PUTATIVE (AFU_ORTHOLOGUE AFUA_4G14580)-RELATED"/>
    <property type="match status" value="1"/>
</dbReference>
<keyword evidence="2 7" id="KW-0808">Transferase</keyword>
<evidence type="ECO:0000259" key="5">
    <source>
        <dbReference type="Pfam" id="PF00891"/>
    </source>
</evidence>
<proteinExistence type="predicted"/>
<dbReference type="RefSeq" id="WP_053928319.1">
    <property type="nucleotide sequence ID" value="NZ_LGKG01000207.1"/>
</dbReference>
<dbReference type="PANTHER" id="PTHR43712:SF2">
    <property type="entry name" value="O-METHYLTRANSFERASE CICE"/>
    <property type="match status" value="1"/>
</dbReference>
<evidence type="ECO:0000313" key="7">
    <source>
        <dbReference type="EMBL" id="KPC58563.1"/>
    </source>
</evidence>
<dbReference type="SUPFAM" id="SSF46785">
    <property type="entry name" value="Winged helix' DNA-binding domain"/>
    <property type="match status" value="1"/>
</dbReference>
<protein>
    <submittedName>
        <fullName evidence="7">Methyltransferase</fullName>
    </submittedName>
</protein>
<dbReference type="GO" id="GO:0008171">
    <property type="term" value="F:O-methyltransferase activity"/>
    <property type="evidence" value="ECO:0007669"/>
    <property type="project" value="InterPro"/>
</dbReference>
<evidence type="ECO:0000313" key="8">
    <source>
        <dbReference type="Proteomes" id="UP000037982"/>
    </source>
</evidence>
<dbReference type="Proteomes" id="UP000037982">
    <property type="component" value="Unassembled WGS sequence"/>
</dbReference>
<reference evidence="8" key="1">
    <citation type="submission" date="2015-07" db="EMBL/GenBank/DDBJ databases">
        <authorList>
            <person name="Ju K.-S."/>
            <person name="Doroghazi J.R."/>
            <person name="Metcalf W.W."/>
        </authorList>
    </citation>
    <scope>NUCLEOTIDE SEQUENCE [LARGE SCALE GENOMIC DNA]</scope>
    <source>
        <strain evidence="8">NRRL ISP-5002</strain>
    </source>
</reference>
<feature type="domain" description="O-methyltransferase dimerisation" evidence="6">
    <location>
        <begin position="19"/>
        <end position="92"/>
    </location>
</feature>
<comment type="caution">
    <text evidence="7">The sequence shown here is derived from an EMBL/GenBank/DDBJ whole genome shotgun (WGS) entry which is preliminary data.</text>
</comment>
<dbReference type="InterPro" id="IPR036388">
    <property type="entry name" value="WH-like_DNA-bd_sf"/>
</dbReference>
<evidence type="ECO:0000256" key="1">
    <source>
        <dbReference type="ARBA" id="ARBA00022603"/>
    </source>
</evidence>
<dbReference type="CDD" id="cd02440">
    <property type="entry name" value="AdoMet_MTases"/>
    <property type="match status" value="1"/>
</dbReference>
<dbReference type="PROSITE" id="PS51683">
    <property type="entry name" value="SAM_OMT_II"/>
    <property type="match status" value="1"/>
</dbReference>
<feature type="active site" description="Proton acceptor" evidence="4">
    <location>
        <position position="253"/>
    </location>
</feature>
<dbReference type="AlphaFoldDB" id="A0A0N0XQ66"/>
<sequence length="348" mass="37357">MAGTARPLPGAQDRRRVSRLAFGAMATQLIGTAVRMAVFDRIGDQAWHAEELAARCATDPGATARLLRALAGLGLLSETAPDTFATTTTGVLLRRDHPESMAALVTMFAEPTMLRAWEHLEDSVRTGERAFDTVFGRDFFGHLKRHPLLSEQFNTAMSQATRDLAELLPYAYDFGRFTAVADVGGGDGTLISVLLSAHPELRGIVYDTAEGLAQAPSVLERKGLAGRCDLVTGDFLVAAPRGADAHVLKSVLHDWTDEQCAIILGHCRGALPGNGRVLIVEPVLPECADGRQEGLAYLSDLNMLVNFGGRERSRAEFEKLCGRSGLAVVSVTPLAEGSHICLIEAQPD</sequence>
<keyword evidence="1 7" id="KW-0489">Methyltransferase</keyword>
<dbReference type="InterPro" id="IPR036390">
    <property type="entry name" value="WH_DNA-bd_sf"/>
</dbReference>
<dbReference type="InterPro" id="IPR016461">
    <property type="entry name" value="COMT-like"/>
</dbReference>
<dbReference type="InterPro" id="IPR029063">
    <property type="entry name" value="SAM-dependent_MTases_sf"/>
</dbReference>
<evidence type="ECO:0000256" key="4">
    <source>
        <dbReference type="PIRSR" id="PIRSR005739-1"/>
    </source>
</evidence>
<evidence type="ECO:0000256" key="2">
    <source>
        <dbReference type="ARBA" id="ARBA00022679"/>
    </source>
</evidence>
<organism evidence="7 8">
    <name type="scientific">Streptomyces chattanoogensis</name>
    <dbReference type="NCBI Taxonomy" id="66876"/>
    <lineage>
        <taxon>Bacteria</taxon>
        <taxon>Bacillati</taxon>
        <taxon>Actinomycetota</taxon>
        <taxon>Actinomycetes</taxon>
        <taxon>Kitasatosporales</taxon>
        <taxon>Streptomycetaceae</taxon>
        <taxon>Streptomyces</taxon>
    </lineage>
</organism>
<dbReference type="PIRSF" id="PIRSF005739">
    <property type="entry name" value="O-mtase"/>
    <property type="match status" value="1"/>
</dbReference>
<dbReference type="InterPro" id="IPR001077">
    <property type="entry name" value="COMT_C"/>
</dbReference>
<dbReference type="InterPro" id="IPR012967">
    <property type="entry name" value="COMT_dimerisation"/>
</dbReference>
<dbReference type="Gene3D" id="3.40.50.150">
    <property type="entry name" value="Vaccinia Virus protein VP39"/>
    <property type="match status" value="1"/>
</dbReference>
<dbReference type="Gene3D" id="1.10.10.10">
    <property type="entry name" value="Winged helix-like DNA-binding domain superfamily/Winged helix DNA-binding domain"/>
    <property type="match status" value="1"/>
</dbReference>
<accession>A0A0N0XQ66</accession>
<dbReference type="Pfam" id="PF00891">
    <property type="entry name" value="Methyltransf_2"/>
    <property type="match status" value="1"/>
</dbReference>
<feature type="domain" description="O-methyltransferase C-terminal" evidence="5">
    <location>
        <begin position="117"/>
        <end position="325"/>
    </location>
</feature>
<name>A0A0N0XQ66_9ACTN</name>
<dbReference type="SUPFAM" id="SSF53335">
    <property type="entry name" value="S-adenosyl-L-methionine-dependent methyltransferases"/>
    <property type="match status" value="1"/>
</dbReference>
<dbReference type="EMBL" id="LGKG01000207">
    <property type="protein sequence ID" value="KPC58563.1"/>
    <property type="molecule type" value="Genomic_DNA"/>
</dbReference>